<dbReference type="EMBL" id="CP036267">
    <property type="protein sequence ID" value="QDT32076.1"/>
    <property type="molecule type" value="Genomic_DNA"/>
</dbReference>
<evidence type="ECO:0000313" key="2">
    <source>
        <dbReference type="EMBL" id="QDT32076.1"/>
    </source>
</evidence>
<sequence precursor="true">MALLQKTQLGLALILLVGCGSAEQGGATNSVPQPVTKVEIASIDWKSPVTQQDLEDFKAIVDQLPLQQVPEFARADLGDQNGSTMNVKQYISHLRQSYRSAIDPQRQGDAWLEDSEVAKSFQRVNVDPHNFAALATKISLAWSASTVKGEVPILATQRRLREQLEALIFDVEHPSPEESVHQREQRLSVIRETIALSEFLTLIKEVPEESLAVVQANSDVLQHYLPQASLQNRFEKRHESSPSVIHVGHSSE</sequence>
<accession>A0A517QKB0</accession>
<feature type="signal peptide" evidence="1">
    <location>
        <begin position="1"/>
        <end position="22"/>
    </location>
</feature>
<dbReference type="OrthoDB" id="9839058at2"/>
<dbReference type="PROSITE" id="PS51257">
    <property type="entry name" value="PROKAR_LIPOPROTEIN"/>
    <property type="match status" value="1"/>
</dbReference>
<dbReference type="Proteomes" id="UP000315724">
    <property type="component" value="Chromosome"/>
</dbReference>
<evidence type="ECO:0000313" key="3">
    <source>
        <dbReference type="Proteomes" id="UP000315724"/>
    </source>
</evidence>
<name>A0A517QKB0_9PLAN</name>
<gene>
    <name evidence="2" type="ORF">Mal48_13170</name>
</gene>
<keyword evidence="1" id="KW-0732">Signal</keyword>
<protein>
    <submittedName>
        <fullName evidence="2">Uncharacterized protein</fullName>
    </submittedName>
</protein>
<dbReference type="KEGG" id="tpol:Mal48_13170"/>
<evidence type="ECO:0000256" key="1">
    <source>
        <dbReference type="SAM" id="SignalP"/>
    </source>
</evidence>
<feature type="chain" id="PRO_5021795889" evidence="1">
    <location>
        <begin position="23"/>
        <end position="252"/>
    </location>
</feature>
<proteinExistence type="predicted"/>
<keyword evidence="3" id="KW-1185">Reference proteome</keyword>
<organism evidence="2 3">
    <name type="scientific">Thalassoglobus polymorphus</name>
    <dbReference type="NCBI Taxonomy" id="2527994"/>
    <lineage>
        <taxon>Bacteria</taxon>
        <taxon>Pseudomonadati</taxon>
        <taxon>Planctomycetota</taxon>
        <taxon>Planctomycetia</taxon>
        <taxon>Planctomycetales</taxon>
        <taxon>Planctomycetaceae</taxon>
        <taxon>Thalassoglobus</taxon>
    </lineage>
</organism>
<reference evidence="2 3" key="1">
    <citation type="submission" date="2019-02" db="EMBL/GenBank/DDBJ databases">
        <title>Deep-cultivation of Planctomycetes and their phenomic and genomic characterization uncovers novel biology.</title>
        <authorList>
            <person name="Wiegand S."/>
            <person name="Jogler M."/>
            <person name="Boedeker C."/>
            <person name="Pinto D."/>
            <person name="Vollmers J."/>
            <person name="Rivas-Marin E."/>
            <person name="Kohn T."/>
            <person name="Peeters S.H."/>
            <person name="Heuer A."/>
            <person name="Rast P."/>
            <person name="Oberbeckmann S."/>
            <person name="Bunk B."/>
            <person name="Jeske O."/>
            <person name="Meyerdierks A."/>
            <person name="Storesund J.E."/>
            <person name="Kallscheuer N."/>
            <person name="Luecker S."/>
            <person name="Lage O.M."/>
            <person name="Pohl T."/>
            <person name="Merkel B.J."/>
            <person name="Hornburger P."/>
            <person name="Mueller R.-W."/>
            <person name="Bruemmer F."/>
            <person name="Labrenz M."/>
            <person name="Spormann A.M."/>
            <person name="Op den Camp H."/>
            <person name="Overmann J."/>
            <person name="Amann R."/>
            <person name="Jetten M.S.M."/>
            <person name="Mascher T."/>
            <person name="Medema M.H."/>
            <person name="Devos D.P."/>
            <person name="Kaster A.-K."/>
            <person name="Ovreas L."/>
            <person name="Rohde M."/>
            <person name="Galperin M.Y."/>
            <person name="Jogler C."/>
        </authorList>
    </citation>
    <scope>NUCLEOTIDE SEQUENCE [LARGE SCALE GENOMIC DNA]</scope>
    <source>
        <strain evidence="2 3">Mal48</strain>
    </source>
</reference>
<dbReference type="AlphaFoldDB" id="A0A517QKB0"/>
<dbReference type="RefSeq" id="WP_145197117.1">
    <property type="nucleotide sequence ID" value="NZ_CP036267.1"/>
</dbReference>